<reference evidence="2" key="2">
    <citation type="submission" date="2025-09" db="UniProtKB">
        <authorList>
            <consortium name="Ensembl"/>
        </authorList>
    </citation>
    <scope>IDENTIFICATION</scope>
</reference>
<dbReference type="PROSITE" id="PS51286">
    <property type="entry name" value="RAP"/>
    <property type="match status" value="1"/>
</dbReference>
<dbReference type="Proteomes" id="UP000265000">
    <property type="component" value="Unplaced"/>
</dbReference>
<dbReference type="GeneTree" id="ENSGT01030000234607"/>
<dbReference type="InterPro" id="IPR050870">
    <property type="entry name" value="FAST_kinase"/>
</dbReference>
<dbReference type="Pfam" id="PF08368">
    <property type="entry name" value="FAST_2"/>
    <property type="match status" value="1"/>
</dbReference>
<dbReference type="GO" id="GO:0005759">
    <property type="term" value="C:mitochondrial matrix"/>
    <property type="evidence" value="ECO:0007669"/>
    <property type="project" value="TreeGrafter"/>
</dbReference>
<evidence type="ECO:0000259" key="1">
    <source>
        <dbReference type="PROSITE" id="PS51286"/>
    </source>
</evidence>
<dbReference type="Pfam" id="PF08373">
    <property type="entry name" value="RAP"/>
    <property type="match status" value="1"/>
</dbReference>
<feature type="domain" description="RAP" evidence="1">
    <location>
        <begin position="697"/>
        <end position="757"/>
    </location>
</feature>
<dbReference type="GO" id="GO:0044528">
    <property type="term" value="P:regulation of mitochondrial mRNA stability"/>
    <property type="evidence" value="ECO:0007669"/>
    <property type="project" value="TreeGrafter"/>
</dbReference>
<evidence type="ECO:0000313" key="2">
    <source>
        <dbReference type="Ensembl" id="ENSFHEP00000021115.1"/>
    </source>
</evidence>
<accession>A0A3Q2TVY4</accession>
<sequence>MFRLQCVRPCLRRLLHQGVGSRDQVLEGLQVCSTEDQLLDAVGRNKAKLTVEHVSCAVKMLWGFQKQRPDLLRTVHLVKSHPQFLTLRVLAENKITLMDDFTLVDILYDFLRLEVEPQDSLVQHLVSEAWLRVDRLPMASLSKFAVVLNDHQLQNSPLMGHITNILDQRLLSIDNSRILTALMISVSPLVSPRLRDALISRTEHLLDAVEPQFFNTPRRVLQFLRNVKCTHRPLLEKCNNIFLRILPRLDADNISIVLALYQSLQFNNCDFRLAAKERLTELMDNCTDPVSFSKLFVALAPIGSPEIRERLENTALLVADEFNAQQALAVAEALEEIQSRNLSLLNKIASVIQKNLHVYRSGELARITQALFQLHYQNPALFATLRKVLVSLLQRSFYPYEVTMLTRVLSMLPSPRLDEGVVSRVSDVMAQCNLGELNTISVAVAKWIRNDPSYRHTTHSRYVRLLQQLSQCGRERLQTADRLDLLLEELKYVSGEWFEEMLLEETVATLRRMTDQINPSNVPDLALFLTRINHLYPPLMDRIASVATEHVEQIHFSATYATLLPFSVMNYEPVNADELYDACIKRLTPHILTLKYSYLFSVFLRKCVVGNGSVSPVQQQIHKMLGEVLGGINFVQAAIVTPYFYIVDFECKLDKHSQPLSYSEPSTLQISDRGKVLWDSRSLENGRDELPAGAQRIAIDFLDSKFFCKNSHHMKGETLMRKRHLEILGYRVVQIPHFEWNSMELSTPQAWKEYLRKKIMGQAHEAPAA</sequence>
<name>A0A3Q2TVY4_FUNHE</name>
<keyword evidence="3" id="KW-1185">Reference proteome</keyword>
<organism evidence="2 3">
    <name type="scientific">Fundulus heteroclitus</name>
    <name type="common">Killifish</name>
    <name type="synonym">Mummichog</name>
    <dbReference type="NCBI Taxonomy" id="8078"/>
    <lineage>
        <taxon>Eukaryota</taxon>
        <taxon>Metazoa</taxon>
        <taxon>Chordata</taxon>
        <taxon>Craniata</taxon>
        <taxon>Vertebrata</taxon>
        <taxon>Euteleostomi</taxon>
        <taxon>Actinopterygii</taxon>
        <taxon>Neopterygii</taxon>
        <taxon>Teleostei</taxon>
        <taxon>Neoteleostei</taxon>
        <taxon>Acanthomorphata</taxon>
        <taxon>Ovalentaria</taxon>
        <taxon>Atherinomorphae</taxon>
        <taxon>Cyprinodontiformes</taxon>
        <taxon>Fundulidae</taxon>
        <taxon>Fundulus</taxon>
    </lineage>
</organism>
<dbReference type="Ensembl" id="ENSFHET00000035532.1">
    <property type="protein sequence ID" value="ENSFHEP00000021115.1"/>
    <property type="gene ID" value="ENSFHEG00000023142.1"/>
</dbReference>
<dbReference type="PANTHER" id="PTHR21228:SF29">
    <property type="entry name" value="FAST KINASE DOMAIN-CONTAINING PROTEIN 1, MITOCHONDRIAL"/>
    <property type="match status" value="1"/>
</dbReference>
<dbReference type="GO" id="GO:0000963">
    <property type="term" value="P:mitochondrial RNA processing"/>
    <property type="evidence" value="ECO:0007669"/>
    <property type="project" value="TreeGrafter"/>
</dbReference>
<dbReference type="InterPro" id="IPR013584">
    <property type="entry name" value="RAP"/>
</dbReference>
<dbReference type="SMART" id="SM00952">
    <property type="entry name" value="RAP"/>
    <property type="match status" value="1"/>
</dbReference>
<proteinExistence type="predicted"/>
<dbReference type="PANTHER" id="PTHR21228">
    <property type="entry name" value="FAST LEU-RICH DOMAIN-CONTAINING"/>
    <property type="match status" value="1"/>
</dbReference>
<dbReference type="AlphaFoldDB" id="A0A3Q2TVY4"/>
<dbReference type="GO" id="GO:0003723">
    <property type="term" value="F:RNA binding"/>
    <property type="evidence" value="ECO:0007669"/>
    <property type="project" value="TreeGrafter"/>
</dbReference>
<dbReference type="GO" id="GO:0035770">
    <property type="term" value="C:ribonucleoprotein granule"/>
    <property type="evidence" value="ECO:0007669"/>
    <property type="project" value="TreeGrafter"/>
</dbReference>
<evidence type="ECO:0000313" key="3">
    <source>
        <dbReference type="Proteomes" id="UP000265000"/>
    </source>
</evidence>
<dbReference type="STRING" id="8078.ENSFHEP00000021115"/>
<reference evidence="2" key="1">
    <citation type="submission" date="2025-08" db="UniProtKB">
        <authorList>
            <consortium name="Ensembl"/>
        </authorList>
    </citation>
    <scope>IDENTIFICATION</scope>
</reference>
<dbReference type="InterPro" id="IPR013579">
    <property type="entry name" value="FAST_2"/>
</dbReference>
<protein>
    <submittedName>
        <fullName evidence="2">FAST kinase domains 1</fullName>
    </submittedName>
</protein>